<dbReference type="PROSITE" id="PS50987">
    <property type="entry name" value="HTH_ARSR_2"/>
    <property type="match status" value="1"/>
</dbReference>
<name>A0A383EYB9_9ZZZZ</name>
<dbReference type="InterPro" id="IPR001845">
    <property type="entry name" value="HTH_ArsR_DNA-bd_dom"/>
</dbReference>
<evidence type="ECO:0000313" key="2">
    <source>
        <dbReference type="EMBL" id="SVE61741.1"/>
    </source>
</evidence>
<protein>
    <recommendedName>
        <fullName evidence="1">HTH arsR-type domain-containing protein</fullName>
    </recommendedName>
</protein>
<proteinExistence type="predicted"/>
<gene>
    <name evidence="2" type="ORF">METZ01_LOCUS514595</name>
</gene>
<dbReference type="GO" id="GO:0003700">
    <property type="term" value="F:DNA-binding transcription factor activity"/>
    <property type="evidence" value="ECO:0007669"/>
    <property type="project" value="InterPro"/>
</dbReference>
<reference evidence="2" key="1">
    <citation type="submission" date="2018-05" db="EMBL/GenBank/DDBJ databases">
        <authorList>
            <person name="Lanie J.A."/>
            <person name="Ng W.-L."/>
            <person name="Kazmierczak K.M."/>
            <person name="Andrzejewski T.M."/>
            <person name="Davidsen T.M."/>
            <person name="Wayne K.J."/>
            <person name="Tettelin H."/>
            <person name="Glass J.I."/>
            <person name="Rusch D."/>
            <person name="Podicherti R."/>
            <person name="Tsui H.-C.T."/>
            <person name="Winkler M.E."/>
        </authorList>
    </citation>
    <scope>NUCLEOTIDE SEQUENCE</scope>
</reference>
<feature type="domain" description="HTH arsR-type" evidence="1">
    <location>
        <begin position="1"/>
        <end position="88"/>
    </location>
</feature>
<dbReference type="InterPro" id="IPR000835">
    <property type="entry name" value="HTH_MarR-typ"/>
</dbReference>
<accession>A0A383EYB9</accession>
<dbReference type="SUPFAM" id="SSF46785">
    <property type="entry name" value="Winged helix' DNA-binding domain"/>
    <property type="match status" value="1"/>
</dbReference>
<dbReference type="InterPro" id="IPR036388">
    <property type="entry name" value="WH-like_DNA-bd_sf"/>
</dbReference>
<evidence type="ECO:0000259" key="1">
    <source>
        <dbReference type="PROSITE" id="PS50987"/>
    </source>
</evidence>
<dbReference type="EMBL" id="UINC01229855">
    <property type="protein sequence ID" value="SVE61741.1"/>
    <property type="molecule type" value="Genomic_DNA"/>
</dbReference>
<dbReference type="InterPro" id="IPR036390">
    <property type="entry name" value="WH_DNA-bd_sf"/>
</dbReference>
<dbReference type="Gene3D" id="1.10.10.10">
    <property type="entry name" value="Winged helix-like DNA-binding domain superfamily/Winged helix DNA-binding domain"/>
    <property type="match status" value="1"/>
</dbReference>
<organism evidence="2">
    <name type="scientific">marine metagenome</name>
    <dbReference type="NCBI Taxonomy" id="408172"/>
    <lineage>
        <taxon>unclassified sequences</taxon>
        <taxon>metagenomes</taxon>
        <taxon>ecological metagenomes</taxon>
    </lineage>
</organism>
<dbReference type="AlphaFoldDB" id="A0A383EYB9"/>
<dbReference type="InterPro" id="IPR011991">
    <property type="entry name" value="ArsR-like_HTH"/>
</dbReference>
<dbReference type="CDD" id="cd00090">
    <property type="entry name" value="HTH_ARSR"/>
    <property type="match status" value="1"/>
</dbReference>
<sequence length="94" mass="11076">MEEDRREAKKLVRDLKIITAISVGKNRNKDLAKVLDTDKSFASKKVKELEEQGLIRREGDGKEVRYELNEFNIVKFLQSRVVIKWQEKKKNNSK</sequence>
<dbReference type="Pfam" id="PF01047">
    <property type="entry name" value="MarR"/>
    <property type="match status" value="1"/>
</dbReference>